<evidence type="ECO:0000256" key="1">
    <source>
        <dbReference type="SAM" id="Coils"/>
    </source>
</evidence>
<dbReference type="EMBL" id="BLXT01001968">
    <property type="protein sequence ID" value="GFN89840.1"/>
    <property type="molecule type" value="Genomic_DNA"/>
</dbReference>
<name>A0AAV3YRS5_9GAST</name>
<dbReference type="GO" id="GO:0007283">
    <property type="term" value="P:spermatogenesis"/>
    <property type="evidence" value="ECO:0007669"/>
    <property type="project" value="TreeGrafter"/>
</dbReference>
<evidence type="ECO:0000313" key="2">
    <source>
        <dbReference type="EMBL" id="GFN89840.1"/>
    </source>
</evidence>
<accession>A0AAV3YRS5</accession>
<dbReference type="InterPro" id="IPR037391">
    <property type="entry name" value="PMF1-bd"/>
</dbReference>
<evidence type="ECO:0000313" key="3">
    <source>
        <dbReference type="Proteomes" id="UP000735302"/>
    </source>
</evidence>
<dbReference type="AlphaFoldDB" id="A0AAV3YRS5"/>
<dbReference type="PANTHER" id="PTHR18881:SF2">
    <property type="entry name" value="POLYAMINE-MODULATED FACTOR 1-BINDING PROTEIN 1"/>
    <property type="match status" value="1"/>
</dbReference>
<feature type="coiled-coil region" evidence="1">
    <location>
        <begin position="3"/>
        <end position="37"/>
    </location>
</feature>
<sequence length="245" mass="28473">MANEKLGNKIREQSKAIMALTSEKEMLLEQVTKLQKSYSRTKMDLEKKLTEGEQLRALQSHSAHQQVILNQLKSRLEEHEVEQDEDMKTKEATIEDLHLRLKKNIESIHKLNQQLASLQKDNVRLRSELEREIATRQSLEMQLQGKDQLVESLRSQLDSNSYKRLLEKTEQYKDPEKLVRTAVNKLAEEGGVTDPHSLDKAYWIQRVGELSIQLQQSSEYWSDKVRDLSSQLEKTRSASISTKVF</sequence>
<comment type="caution">
    <text evidence="2">The sequence shown here is derived from an EMBL/GenBank/DDBJ whole genome shotgun (WGS) entry which is preliminary data.</text>
</comment>
<proteinExistence type="predicted"/>
<organism evidence="2 3">
    <name type="scientific">Plakobranchus ocellatus</name>
    <dbReference type="NCBI Taxonomy" id="259542"/>
    <lineage>
        <taxon>Eukaryota</taxon>
        <taxon>Metazoa</taxon>
        <taxon>Spiralia</taxon>
        <taxon>Lophotrochozoa</taxon>
        <taxon>Mollusca</taxon>
        <taxon>Gastropoda</taxon>
        <taxon>Heterobranchia</taxon>
        <taxon>Euthyneura</taxon>
        <taxon>Panpulmonata</taxon>
        <taxon>Sacoglossa</taxon>
        <taxon>Placobranchoidea</taxon>
        <taxon>Plakobranchidae</taxon>
        <taxon>Plakobranchus</taxon>
    </lineage>
</organism>
<gene>
    <name evidence="2" type="ORF">PoB_001634600</name>
</gene>
<keyword evidence="3" id="KW-1185">Reference proteome</keyword>
<dbReference type="PANTHER" id="PTHR18881">
    <property type="entry name" value="POLYAMINE-MODULATED FACTOR 1-BINDING PROTEIN 1-RELATED"/>
    <property type="match status" value="1"/>
</dbReference>
<feature type="coiled-coil region" evidence="1">
    <location>
        <begin position="69"/>
        <end position="156"/>
    </location>
</feature>
<protein>
    <submittedName>
        <fullName evidence="2">Golgin subfamily b member 1-like</fullName>
    </submittedName>
</protein>
<dbReference type="Proteomes" id="UP000735302">
    <property type="component" value="Unassembled WGS sequence"/>
</dbReference>
<keyword evidence="1" id="KW-0175">Coiled coil</keyword>
<reference evidence="2 3" key="1">
    <citation type="journal article" date="2021" name="Elife">
        <title>Chloroplast acquisition without the gene transfer in kleptoplastic sea slugs, Plakobranchus ocellatus.</title>
        <authorList>
            <person name="Maeda T."/>
            <person name="Takahashi S."/>
            <person name="Yoshida T."/>
            <person name="Shimamura S."/>
            <person name="Takaki Y."/>
            <person name="Nagai Y."/>
            <person name="Toyoda A."/>
            <person name="Suzuki Y."/>
            <person name="Arimoto A."/>
            <person name="Ishii H."/>
            <person name="Satoh N."/>
            <person name="Nishiyama T."/>
            <person name="Hasebe M."/>
            <person name="Maruyama T."/>
            <person name="Minagawa J."/>
            <person name="Obokata J."/>
            <person name="Shigenobu S."/>
        </authorList>
    </citation>
    <scope>NUCLEOTIDE SEQUENCE [LARGE SCALE GENOMIC DNA]</scope>
</reference>